<dbReference type="InterPro" id="IPR016039">
    <property type="entry name" value="Thiolase-like"/>
</dbReference>
<evidence type="ECO:0000259" key="3">
    <source>
        <dbReference type="Pfam" id="PF08541"/>
    </source>
</evidence>
<reference evidence="4 5" key="2">
    <citation type="submission" date="2020-08" db="EMBL/GenBank/DDBJ databases">
        <authorList>
            <person name="Ueki A."/>
            <person name="Tonouchi A."/>
        </authorList>
    </citation>
    <scope>NUCLEOTIDE SEQUENCE [LARGE SCALE GENOMIC DNA]</scope>
    <source>
        <strain evidence="4 5">CTTW</strain>
    </source>
</reference>
<sequence length="321" mass="36190">MIHIKIRDIAVSQGYYISDHIKNKKIISEKAQGNVVVEEIVDKSEKYSSIRYNWQNTIMLSLDAIQELFFKTDLSGADMDMIVLSSQLPEYVTPATSVKIHNAIGGKKECICYDVNSNGCGMTLAFDQISKYMSVSSNIKRALLIGCDYIDMNKNNLGDAACAVILERTEDECGVYDSLSLVRTEDNDGYHFPYGGFSNLLMIKEGADFKFSFVGKKAHIMDVAEESIYEILSRNNLGINDINMFCFSQNNREGLERIRERLYIDAVNSPYIGDIYGDTGTSSPFIALYEMWENQQIKRGDYFILCAFGSGTQTITLLCKF</sequence>
<keyword evidence="2" id="KW-0012">Acyltransferase</keyword>
<feature type="domain" description="Beta-ketoacyl-[acyl-carrier-protein] synthase III C-terminal" evidence="3">
    <location>
        <begin position="232"/>
        <end position="314"/>
    </location>
</feature>
<evidence type="ECO:0000313" key="5">
    <source>
        <dbReference type="Proteomes" id="UP000515703"/>
    </source>
</evidence>
<proteinExistence type="predicted"/>
<dbReference type="SUPFAM" id="SSF53901">
    <property type="entry name" value="Thiolase-like"/>
    <property type="match status" value="1"/>
</dbReference>
<organism evidence="4 5">
    <name type="scientific">Anaerocolumna chitinilytica</name>
    <dbReference type="NCBI Taxonomy" id="1727145"/>
    <lineage>
        <taxon>Bacteria</taxon>
        <taxon>Bacillati</taxon>
        <taxon>Bacillota</taxon>
        <taxon>Clostridia</taxon>
        <taxon>Lachnospirales</taxon>
        <taxon>Lachnospiraceae</taxon>
        <taxon>Anaerocolumna</taxon>
    </lineage>
</organism>
<evidence type="ECO:0000256" key="2">
    <source>
        <dbReference type="ARBA" id="ARBA00023315"/>
    </source>
</evidence>
<accession>A0A7I8DP17</accession>
<dbReference type="RefSeq" id="WP_185255837.1">
    <property type="nucleotide sequence ID" value="NZ_AP023368.1"/>
</dbReference>
<protein>
    <submittedName>
        <fullName evidence="4">3-oxoacyl-ACP synthase</fullName>
    </submittedName>
</protein>
<dbReference type="KEGG" id="acht:bsdcttw_31740"/>
<evidence type="ECO:0000256" key="1">
    <source>
        <dbReference type="ARBA" id="ARBA00022679"/>
    </source>
</evidence>
<reference evidence="4 5" key="1">
    <citation type="submission" date="2020-08" db="EMBL/GenBank/DDBJ databases">
        <title>Draft genome sequencing of an Anaerocolumna strain isolated from anoxic soil subjected to BSD treatment.</title>
        <authorList>
            <person name="Uek A."/>
            <person name="Tonouchi A."/>
        </authorList>
    </citation>
    <scope>NUCLEOTIDE SEQUENCE [LARGE SCALE GENOMIC DNA]</scope>
    <source>
        <strain evidence="4 5">CTTW</strain>
    </source>
</reference>
<dbReference type="GO" id="GO:0016746">
    <property type="term" value="F:acyltransferase activity"/>
    <property type="evidence" value="ECO:0007669"/>
    <property type="project" value="UniProtKB-KW"/>
</dbReference>
<dbReference type="InterPro" id="IPR013747">
    <property type="entry name" value="ACP_syn_III_C"/>
</dbReference>
<keyword evidence="5" id="KW-1185">Reference proteome</keyword>
<dbReference type="EMBL" id="AP023368">
    <property type="protein sequence ID" value="BCK00134.1"/>
    <property type="molecule type" value="Genomic_DNA"/>
</dbReference>
<dbReference type="PANTHER" id="PTHR34069">
    <property type="entry name" value="3-OXOACYL-[ACYL-CARRIER-PROTEIN] SYNTHASE 3"/>
    <property type="match status" value="1"/>
</dbReference>
<name>A0A7I8DP17_9FIRM</name>
<dbReference type="Proteomes" id="UP000515703">
    <property type="component" value="Chromosome"/>
</dbReference>
<dbReference type="Pfam" id="PF08541">
    <property type="entry name" value="ACP_syn_III_C"/>
    <property type="match status" value="1"/>
</dbReference>
<dbReference type="AlphaFoldDB" id="A0A7I8DP17"/>
<dbReference type="PANTHER" id="PTHR34069:SF2">
    <property type="entry name" value="BETA-KETOACYL-[ACYL-CARRIER-PROTEIN] SYNTHASE III"/>
    <property type="match status" value="1"/>
</dbReference>
<evidence type="ECO:0000313" key="4">
    <source>
        <dbReference type="EMBL" id="BCK00134.1"/>
    </source>
</evidence>
<keyword evidence="1" id="KW-0808">Transferase</keyword>
<dbReference type="Gene3D" id="3.40.47.10">
    <property type="match status" value="1"/>
</dbReference>
<gene>
    <name evidence="4" type="ORF">bsdcttw_31740</name>
</gene>
<dbReference type="GO" id="GO:0044550">
    <property type="term" value="P:secondary metabolite biosynthetic process"/>
    <property type="evidence" value="ECO:0007669"/>
    <property type="project" value="TreeGrafter"/>
</dbReference>